<proteinExistence type="predicted"/>
<sequence>MTKSAIKCITAATLAFAAPSAAASRNGSGLDLLHNVGGKNQRVAKQDIWLEERSAGRLQNTRQEHLAPSIFFDQWQGYYSAEVAAFSC</sequence>
<name>D8LRG0_ECTSI</name>
<organism evidence="2 3">
    <name type="scientific">Ectocarpus siliculosus</name>
    <name type="common">Brown alga</name>
    <name type="synonym">Conferva siliculosa</name>
    <dbReference type="NCBI Taxonomy" id="2880"/>
    <lineage>
        <taxon>Eukaryota</taxon>
        <taxon>Sar</taxon>
        <taxon>Stramenopiles</taxon>
        <taxon>Ochrophyta</taxon>
        <taxon>PX clade</taxon>
        <taxon>Phaeophyceae</taxon>
        <taxon>Ectocarpales</taxon>
        <taxon>Ectocarpaceae</taxon>
        <taxon>Ectocarpus</taxon>
    </lineage>
</organism>
<accession>D8LRG0</accession>
<evidence type="ECO:0000256" key="1">
    <source>
        <dbReference type="SAM" id="SignalP"/>
    </source>
</evidence>
<dbReference type="InParanoid" id="D8LRG0"/>
<feature type="chain" id="PRO_5003117469" evidence="1">
    <location>
        <begin position="24"/>
        <end position="88"/>
    </location>
</feature>
<keyword evidence="1" id="KW-0732">Signal</keyword>
<dbReference type="EMBL" id="FN649760">
    <property type="protein sequence ID" value="CBN75061.1"/>
    <property type="molecule type" value="Genomic_DNA"/>
</dbReference>
<protein>
    <submittedName>
        <fullName evidence="2">Uncharacterized protein</fullName>
    </submittedName>
</protein>
<reference evidence="2 3" key="1">
    <citation type="journal article" date="2010" name="Nature">
        <title>The Ectocarpus genome and the independent evolution of multicellularity in brown algae.</title>
        <authorList>
            <person name="Cock J.M."/>
            <person name="Sterck L."/>
            <person name="Rouze P."/>
            <person name="Scornet D."/>
            <person name="Allen A.E."/>
            <person name="Amoutzias G."/>
            <person name="Anthouard V."/>
            <person name="Artiguenave F."/>
            <person name="Aury J.M."/>
            <person name="Badger J.H."/>
            <person name="Beszteri B."/>
            <person name="Billiau K."/>
            <person name="Bonnet E."/>
            <person name="Bothwell J.H."/>
            <person name="Bowler C."/>
            <person name="Boyen C."/>
            <person name="Brownlee C."/>
            <person name="Carrano C.J."/>
            <person name="Charrier B."/>
            <person name="Cho G.Y."/>
            <person name="Coelho S.M."/>
            <person name="Collen J."/>
            <person name="Corre E."/>
            <person name="Da Silva C."/>
            <person name="Delage L."/>
            <person name="Delaroque N."/>
            <person name="Dittami S.M."/>
            <person name="Doulbeau S."/>
            <person name="Elias M."/>
            <person name="Farnham G."/>
            <person name="Gachon C.M."/>
            <person name="Gschloessl B."/>
            <person name="Heesch S."/>
            <person name="Jabbari K."/>
            <person name="Jubin C."/>
            <person name="Kawai H."/>
            <person name="Kimura K."/>
            <person name="Kloareg B."/>
            <person name="Kupper F.C."/>
            <person name="Lang D."/>
            <person name="Le Bail A."/>
            <person name="Leblanc C."/>
            <person name="Lerouge P."/>
            <person name="Lohr M."/>
            <person name="Lopez P.J."/>
            <person name="Martens C."/>
            <person name="Maumus F."/>
            <person name="Michel G."/>
            <person name="Miranda-Saavedra D."/>
            <person name="Morales J."/>
            <person name="Moreau H."/>
            <person name="Motomura T."/>
            <person name="Nagasato C."/>
            <person name="Napoli C.A."/>
            <person name="Nelson D.R."/>
            <person name="Nyvall-Collen P."/>
            <person name="Peters A.F."/>
            <person name="Pommier C."/>
            <person name="Potin P."/>
            <person name="Poulain J."/>
            <person name="Quesneville H."/>
            <person name="Read B."/>
            <person name="Rensing S.A."/>
            <person name="Ritter A."/>
            <person name="Rousvoal S."/>
            <person name="Samanta M."/>
            <person name="Samson G."/>
            <person name="Schroeder D.C."/>
            <person name="Segurens B."/>
            <person name="Strittmatter M."/>
            <person name="Tonon T."/>
            <person name="Tregear J.W."/>
            <person name="Valentin K."/>
            <person name="von Dassow P."/>
            <person name="Yamagishi T."/>
            <person name="Van de Peer Y."/>
            <person name="Wincker P."/>
        </authorList>
    </citation>
    <scope>NUCLEOTIDE SEQUENCE [LARGE SCALE GENOMIC DNA]</scope>
    <source>
        <strain evidence="3">Ec32 / CCAP1310/4</strain>
    </source>
</reference>
<dbReference type="Proteomes" id="UP000002630">
    <property type="component" value="Unassembled WGS sequence"/>
</dbReference>
<dbReference type="AlphaFoldDB" id="D8LRG0"/>
<keyword evidence="3" id="KW-1185">Reference proteome</keyword>
<evidence type="ECO:0000313" key="2">
    <source>
        <dbReference type="EMBL" id="CBN75061.1"/>
    </source>
</evidence>
<feature type="signal peptide" evidence="1">
    <location>
        <begin position="1"/>
        <end position="23"/>
    </location>
</feature>
<gene>
    <name evidence="2" type="ORF">Esi_0066_0064</name>
</gene>
<dbReference type="OrthoDB" id="10300487at2759"/>
<evidence type="ECO:0000313" key="3">
    <source>
        <dbReference type="Proteomes" id="UP000002630"/>
    </source>
</evidence>